<feature type="compositionally biased region" description="Low complexity" evidence="1">
    <location>
        <begin position="82"/>
        <end position="95"/>
    </location>
</feature>
<organism evidence="2 3">
    <name type="scientific">Micromonospora olivasterospora</name>
    <dbReference type="NCBI Taxonomy" id="1880"/>
    <lineage>
        <taxon>Bacteria</taxon>
        <taxon>Bacillati</taxon>
        <taxon>Actinomycetota</taxon>
        <taxon>Actinomycetes</taxon>
        <taxon>Micromonosporales</taxon>
        <taxon>Micromonosporaceae</taxon>
        <taxon>Micromonospora</taxon>
    </lineage>
</organism>
<evidence type="ECO:0000256" key="1">
    <source>
        <dbReference type="SAM" id="MobiDB-lite"/>
    </source>
</evidence>
<dbReference type="RefSeq" id="WP_145776661.1">
    <property type="nucleotide sequence ID" value="NZ_BAAATQ010000093.1"/>
</dbReference>
<name>A0A562IHS4_MICOL</name>
<feature type="region of interest" description="Disordered" evidence="1">
    <location>
        <begin position="66"/>
        <end position="104"/>
    </location>
</feature>
<dbReference type="AlphaFoldDB" id="A0A562IHS4"/>
<protein>
    <submittedName>
        <fullName evidence="2">Uncharacterized protein</fullName>
    </submittedName>
</protein>
<gene>
    <name evidence="2" type="ORF">JD77_05393</name>
</gene>
<dbReference type="EMBL" id="VLKE01000001">
    <property type="protein sequence ID" value="TWH70368.1"/>
    <property type="molecule type" value="Genomic_DNA"/>
</dbReference>
<keyword evidence="3" id="KW-1185">Reference proteome</keyword>
<accession>A0A562IHS4</accession>
<evidence type="ECO:0000313" key="3">
    <source>
        <dbReference type="Proteomes" id="UP000319825"/>
    </source>
</evidence>
<dbReference type="Proteomes" id="UP000319825">
    <property type="component" value="Unassembled WGS sequence"/>
</dbReference>
<proteinExistence type="predicted"/>
<reference evidence="2 3" key="1">
    <citation type="submission" date="2019-07" db="EMBL/GenBank/DDBJ databases">
        <title>R&amp;d 2014.</title>
        <authorList>
            <person name="Klenk H.-P."/>
        </authorList>
    </citation>
    <scope>NUCLEOTIDE SEQUENCE [LARGE SCALE GENOMIC DNA]</scope>
    <source>
        <strain evidence="2 3">DSM 43868</strain>
    </source>
</reference>
<dbReference type="OrthoDB" id="3295129at2"/>
<sequence>MSETPHHRASDGTVPPADVTDPLLWRLAYDVASAHEPDENGRCRNLLCADQPSPCTPLVNAERALGLSRGAAPAQSPAEQTPEPLALPAQPVPAQRGGADREAA</sequence>
<comment type="caution">
    <text evidence="2">The sequence shown here is derived from an EMBL/GenBank/DDBJ whole genome shotgun (WGS) entry which is preliminary data.</text>
</comment>
<evidence type="ECO:0000313" key="2">
    <source>
        <dbReference type="EMBL" id="TWH70368.1"/>
    </source>
</evidence>